<accession>A0AAQ3QW64</accession>
<dbReference type="KEGG" id="puo:RZN69_04470"/>
<gene>
    <name evidence="2" type="ORF">RZN69_04470</name>
</gene>
<protein>
    <submittedName>
        <fullName evidence="2">Uncharacterized protein</fullName>
    </submittedName>
</protein>
<keyword evidence="1" id="KW-1133">Transmembrane helix</keyword>
<organism evidence="2 3">
    <name type="scientific">Rubellicoccus peritrichatus</name>
    <dbReference type="NCBI Taxonomy" id="3080537"/>
    <lineage>
        <taxon>Bacteria</taxon>
        <taxon>Pseudomonadati</taxon>
        <taxon>Verrucomicrobiota</taxon>
        <taxon>Opitutia</taxon>
        <taxon>Puniceicoccales</taxon>
        <taxon>Cerasicoccaceae</taxon>
        <taxon>Rubellicoccus</taxon>
    </lineage>
</organism>
<name>A0AAQ3QW64_9BACT</name>
<dbReference type="RefSeq" id="WP_317834852.1">
    <property type="nucleotide sequence ID" value="NZ_CP136920.1"/>
</dbReference>
<keyword evidence="1" id="KW-0812">Transmembrane</keyword>
<evidence type="ECO:0000313" key="3">
    <source>
        <dbReference type="Proteomes" id="UP001304300"/>
    </source>
</evidence>
<feature type="transmembrane region" description="Helical" evidence="1">
    <location>
        <begin position="197"/>
        <end position="217"/>
    </location>
</feature>
<dbReference type="Proteomes" id="UP001304300">
    <property type="component" value="Chromosome"/>
</dbReference>
<evidence type="ECO:0000313" key="2">
    <source>
        <dbReference type="EMBL" id="WOO42333.1"/>
    </source>
</evidence>
<evidence type="ECO:0000256" key="1">
    <source>
        <dbReference type="SAM" id="Phobius"/>
    </source>
</evidence>
<sequence>MFKIKLALIIGGGFLAFMGYEELKLSWLADEEASVVALADLEAGVDIDNAHIKIEEPVSVYGGLIYEYQQGKYDTGEPDESTSVSVTYYPVISQSHPFMVQLGELLDKYPDGIPDEVAVPDLNDFRVLVKTKRFKKIGDFPYDSLSSDEYVQGLVVNEVESLDNEEIGLLRQSFPNANFAQVLILEEGRAPAGGMKYLGMIGGGIALILIGLVWLLGGRKSA</sequence>
<dbReference type="EMBL" id="CP136920">
    <property type="protein sequence ID" value="WOO42333.1"/>
    <property type="molecule type" value="Genomic_DNA"/>
</dbReference>
<dbReference type="AlphaFoldDB" id="A0AAQ3QW64"/>
<proteinExistence type="predicted"/>
<keyword evidence="3" id="KW-1185">Reference proteome</keyword>
<keyword evidence="1" id="KW-0472">Membrane</keyword>
<reference evidence="2 3" key="1">
    <citation type="submission" date="2023-10" db="EMBL/GenBank/DDBJ databases">
        <title>Rubellicoccus peritrichatus gen. nov., sp. nov., isolated from an algae of coral reef tank.</title>
        <authorList>
            <person name="Luo J."/>
        </authorList>
    </citation>
    <scope>NUCLEOTIDE SEQUENCE [LARGE SCALE GENOMIC DNA]</scope>
    <source>
        <strain evidence="2 3">CR14</strain>
    </source>
</reference>